<dbReference type="Proteomes" id="UP001346149">
    <property type="component" value="Unassembled WGS sequence"/>
</dbReference>
<evidence type="ECO:0000256" key="1">
    <source>
        <dbReference type="SAM" id="MobiDB-lite"/>
    </source>
</evidence>
<feature type="compositionally biased region" description="Basic and acidic residues" evidence="1">
    <location>
        <begin position="40"/>
        <end position="63"/>
    </location>
</feature>
<name>A0AAN7RDS5_TRANT</name>
<organism evidence="2 3">
    <name type="scientific">Trapa natans</name>
    <name type="common">Water chestnut</name>
    <dbReference type="NCBI Taxonomy" id="22666"/>
    <lineage>
        <taxon>Eukaryota</taxon>
        <taxon>Viridiplantae</taxon>
        <taxon>Streptophyta</taxon>
        <taxon>Embryophyta</taxon>
        <taxon>Tracheophyta</taxon>
        <taxon>Spermatophyta</taxon>
        <taxon>Magnoliopsida</taxon>
        <taxon>eudicotyledons</taxon>
        <taxon>Gunneridae</taxon>
        <taxon>Pentapetalae</taxon>
        <taxon>rosids</taxon>
        <taxon>malvids</taxon>
        <taxon>Myrtales</taxon>
        <taxon>Lythraceae</taxon>
        <taxon>Trapa</taxon>
    </lineage>
</organism>
<sequence length="86" mass="9353">MGGCASAPIEFKKGRSLPPELPKEESASAAPIAAVEEEEESKHMSLEKLLSLKDEEPDKSEPKKAKKGFTNALSKELLSFEIVLLI</sequence>
<evidence type="ECO:0000313" key="3">
    <source>
        <dbReference type="Proteomes" id="UP001346149"/>
    </source>
</evidence>
<protein>
    <submittedName>
        <fullName evidence="2">Uncharacterized protein</fullName>
    </submittedName>
</protein>
<feature type="region of interest" description="Disordered" evidence="1">
    <location>
        <begin position="1"/>
        <end position="68"/>
    </location>
</feature>
<keyword evidence="3" id="KW-1185">Reference proteome</keyword>
<evidence type="ECO:0000313" key="2">
    <source>
        <dbReference type="EMBL" id="KAK4799562.1"/>
    </source>
</evidence>
<gene>
    <name evidence="2" type="ORF">SAY86_024927</name>
</gene>
<reference evidence="2 3" key="1">
    <citation type="journal article" date="2023" name="Hortic Res">
        <title>Pangenome of water caltrop reveals structural variations and asymmetric subgenome divergence after allopolyploidization.</title>
        <authorList>
            <person name="Zhang X."/>
            <person name="Chen Y."/>
            <person name="Wang L."/>
            <person name="Yuan Y."/>
            <person name="Fang M."/>
            <person name="Shi L."/>
            <person name="Lu R."/>
            <person name="Comes H.P."/>
            <person name="Ma Y."/>
            <person name="Chen Y."/>
            <person name="Huang G."/>
            <person name="Zhou Y."/>
            <person name="Zheng Z."/>
            <person name="Qiu Y."/>
        </authorList>
    </citation>
    <scope>NUCLEOTIDE SEQUENCE [LARGE SCALE GENOMIC DNA]</scope>
    <source>
        <strain evidence="2">F231</strain>
    </source>
</reference>
<comment type="caution">
    <text evidence="2">The sequence shown here is derived from an EMBL/GenBank/DDBJ whole genome shotgun (WGS) entry which is preliminary data.</text>
</comment>
<dbReference type="EMBL" id="JAXQNO010000004">
    <property type="protein sequence ID" value="KAK4799562.1"/>
    <property type="molecule type" value="Genomic_DNA"/>
</dbReference>
<accession>A0AAN7RDS5</accession>
<proteinExistence type="predicted"/>
<dbReference type="AlphaFoldDB" id="A0AAN7RDS5"/>